<keyword evidence="3" id="KW-1185">Reference proteome</keyword>
<comment type="caution">
    <text evidence="2">The sequence shown here is derived from an EMBL/GenBank/DDBJ whole genome shotgun (WGS) entry which is preliminary data.</text>
</comment>
<proteinExistence type="predicted"/>
<evidence type="ECO:0000313" key="2">
    <source>
        <dbReference type="EMBL" id="KAH0619570.1"/>
    </source>
</evidence>
<dbReference type="EMBL" id="JAIPUX010003776">
    <property type="protein sequence ID" value="KAH0619570.1"/>
    <property type="molecule type" value="Genomic_DNA"/>
</dbReference>
<dbReference type="PANTHER" id="PTHR37867:SF1">
    <property type="entry name" value="CHROMOSOME 16 OPEN READING FRAME 86"/>
    <property type="match status" value="1"/>
</dbReference>
<gene>
    <name evidence="2" type="ORF">JD844_000292</name>
</gene>
<protein>
    <recommendedName>
        <fullName evidence="4">HSF-type DNA-binding domain-containing protein</fullName>
    </recommendedName>
</protein>
<dbReference type="InterPro" id="IPR036388">
    <property type="entry name" value="WH-like_DNA-bd_sf"/>
</dbReference>
<evidence type="ECO:0000256" key="1">
    <source>
        <dbReference type="SAM" id="MobiDB-lite"/>
    </source>
</evidence>
<reference evidence="2 3" key="1">
    <citation type="journal article" date="2022" name="Gigascience">
        <title>A chromosome-level genome assembly and annotation of the desert horned lizard, Phrynosoma platyrhinos, provides insight into chromosomal rearrangements among reptiles.</title>
        <authorList>
            <person name="Koochekian N."/>
            <person name="Ascanio A."/>
            <person name="Farleigh K."/>
            <person name="Card D.C."/>
            <person name="Schield D.R."/>
            <person name="Castoe T.A."/>
            <person name="Jezkova T."/>
        </authorList>
    </citation>
    <scope>NUCLEOTIDE SEQUENCE [LARGE SCALE GENOMIC DNA]</scope>
    <source>
        <strain evidence="2">NK-2021</strain>
    </source>
</reference>
<dbReference type="PANTHER" id="PTHR37867">
    <property type="entry name" value="CHROMOSOME 16 OPEN READING FRAME 86"/>
    <property type="match status" value="1"/>
</dbReference>
<accession>A0ABQ7SQG1</accession>
<feature type="region of interest" description="Disordered" evidence="1">
    <location>
        <begin position="176"/>
        <end position="205"/>
    </location>
</feature>
<dbReference type="Proteomes" id="UP000826234">
    <property type="component" value="Unassembled WGS sequence"/>
</dbReference>
<dbReference type="InterPro" id="IPR031516">
    <property type="entry name" value="DUF4691"/>
</dbReference>
<dbReference type="Gene3D" id="1.10.10.10">
    <property type="entry name" value="Winged helix-like DNA-binding domain superfamily/Winged helix DNA-binding domain"/>
    <property type="match status" value="1"/>
</dbReference>
<sequence length="268" mass="29735">MAVPARSPNEKKSGGKAASPHFLFQLAAALDNSTIKSLEWHEDGRGILLHTKLYEEEIQQHQELFPEVKHLKSVSVLQAWLATYGFKARMAKDDSDVLIFQHPDFKKLPIKAEETLVPKAEVPLLPKQPKKSKKRKSTLEILVAPSASTGSALPPESAGVERKSQRLRPLYQYINYDNPEMNSPSDKDSDLPQTEVPPTLENKTGPLELRITPNIVAYDKGKELRNPISATSGATVKTEVDKSTQVDIDKMLSVCAAHLVPPLSPQYK</sequence>
<evidence type="ECO:0000313" key="3">
    <source>
        <dbReference type="Proteomes" id="UP000826234"/>
    </source>
</evidence>
<name>A0ABQ7SQG1_PHRPL</name>
<organism evidence="2 3">
    <name type="scientific">Phrynosoma platyrhinos</name>
    <name type="common">Desert horned lizard</name>
    <dbReference type="NCBI Taxonomy" id="52577"/>
    <lineage>
        <taxon>Eukaryota</taxon>
        <taxon>Metazoa</taxon>
        <taxon>Chordata</taxon>
        <taxon>Craniata</taxon>
        <taxon>Vertebrata</taxon>
        <taxon>Euteleostomi</taxon>
        <taxon>Lepidosauria</taxon>
        <taxon>Squamata</taxon>
        <taxon>Bifurcata</taxon>
        <taxon>Unidentata</taxon>
        <taxon>Episquamata</taxon>
        <taxon>Toxicofera</taxon>
        <taxon>Iguania</taxon>
        <taxon>Phrynosomatidae</taxon>
        <taxon>Phrynosomatinae</taxon>
        <taxon>Phrynosoma</taxon>
    </lineage>
</organism>
<evidence type="ECO:0008006" key="4">
    <source>
        <dbReference type="Google" id="ProtNLM"/>
    </source>
</evidence>